<keyword evidence="2 5" id="KW-0690">Ribosome biogenesis</keyword>
<evidence type="ECO:0000256" key="5">
    <source>
        <dbReference type="HAMAP-Rule" id="MF_00014"/>
    </source>
</evidence>
<comment type="subcellular location">
    <subcellularLocation>
        <location evidence="5">Cytoplasm</location>
    </subcellularLocation>
</comment>
<evidence type="ECO:0000313" key="8">
    <source>
        <dbReference type="EMBL" id="MFC0250720.1"/>
    </source>
</evidence>
<keyword evidence="9" id="KW-1185">Reference proteome</keyword>
<dbReference type="RefSeq" id="WP_379677484.1">
    <property type="nucleotide sequence ID" value="NZ_JBHLWP010000003.1"/>
</dbReference>
<comment type="domain">
    <text evidence="5">The PRC barrel domain binds ribosomal protein uS19.</text>
</comment>
<dbReference type="InterPro" id="IPR009000">
    <property type="entry name" value="Transl_B-barrel_sf"/>
</dbReference>
<accession>A0ABV6FB20</accession>
<feature type="domain" description="Ribosome maturation factor RimM PRC barrel" evidence="7">
    <location>
        <begin position="109"/>
        <end position="182"/>
    </location>
</feature>
<dbReference type="HAMAP" id="MF_00014">
    <property type="entry name" value="Ribosome_mat_RimM"/>
    <property type="match status" value="1"/>
</dbReference>
<dbReference type="InterPro" id="IPR002676">
    <property type="entry name" value="RimM_N"/>
</dbReference>
<dbReference type="Pfam" id="PF24986">
    <property type="entry name" value="PRC_RimM"/>
    <property type="match status" value="1"/>
</dbReference>
<name>A0ABV6FB20_9BURK</name>
<dbReference type="NCBIfam" id="TIGR02273">
    <property type="entry name" value="16S_RimM"/>
    <property type="match status" value="1"/>
</dbReference>
<comment type="similarity">
    <text evidence="5">Belongs to the RimM family.</text>
</comment>
<keyword evidence="1 5" id="KW-0963">Cytoplasm</keyword>
<comment type="caution">
    <text evidence="8">The sequence shown here is derived from an EMBL/GenBank/DDBJ whole genome shotgun (WGS) entry which is preliminary data.</text>
</comment>
<dbReference type="Gene3D" id="2.30.30.240">
    <property type="entry name" value="PRC-barrel domain"/>
    <property type="match status" value="1"/>
</dbReference>
<evidence type="ECO:0000256" key="4">
    <source>
        <dbReference type="ARBA" id="ARBA00023186"/>
    </source>
</evidence>
<evidence type="ECO:0000256" key="3">
    <source>
        <dbReference type="ARBA" id="ARBA00022552"/>
    </source>
</evidence>
<evidence type="ECO:0000259" key="7">
    <source>
        <dbReference type="Pfam" id="PF24986"/>
    </source>
</evidence>
<dbReference type="Pfam" id="PF01782">
    <property type="entry name" value="RimM"/>
    <property type="match status" value="1"/>
</dbReference>
<dbReference type="Gene3D" id="2.40.30.60">
    <property type="entry name" value="RimM"/>
    <property type="match status" value="1"/>
</dbReference>
<dbReference type="InterPro" id="IPR036976">
    <property type="entry name" value="RimM_N_sf"/>
</dbReference>
<comment type="subunit">
    <text evidence="5">Binds ribosomal protein uS19.</text>
</comment>
<feature type="domain" description="RimM N-terminal" evidence="6">
    <location>
        <begin position="17"/>
        <end position="97"/>
    </location>
</feature>
<evidence type="ECO:0000313" key="9">
    <source>
        <dbReference type="Proteomes" id="UP001589773"/>
    </source>
</evidence>
<reference evidence="8 9" key="1">
    <citation type="submission" date="2024-09" db="EMBL/GenBank/DDBJ databases">
        <authorList>
            <person name="Sun Q."/>
            <person name="Mori K."/>
        </authorList>
    </citation>
    <scope>NUCLEOTIDE SEQUENCE [LARGE SCALE GENOMIC DNA]</scope>
    <source>
        <strain evidence="8 9">CCM 7792</strain>
    </source>
</reference>
<evidence type="ECO:0000256" key="1">
    <source>
        <dbReference type="ARBA" id="ARBA00022490"/>
    </source>
</evidence>
<proteinExistence type="inferred from homology"/>
<dbReference type="InterPro" id="IPR056792">
    <property type="entry name" value="PRC_RimM"/>
</dbReference>
<dbReference type="PANTHER" id="PTHR33692:SF1">
    <property type="entry name" value="RIBOSOME MATURATION FACTOR RIMM"/>
    <property type="match status" value="1"/>
</dbReference>
<dbReference type="PANTHER" id="PTHR33692">
    <property type="entry name" value="RIBOSOME MATURATION FACTOR RIMM"/>
    <property type="match status" value="1"/>
</dbReference>
<gene>
    <name evidence="5 8" type="primary">rimM</name>
    <name evidence="8" type="ORF">ACFFJK_02360</name>
</gene>
<evidence type="ECO:0000259" key="6">
    <source>
        <dbReference type="Pfam" id="PF01782"/>
    </source>
</evidence>
<dbReference type="InterPro" id="IPR011961">
    <property type="entry name" value="RimM"/>
</dbReference>
<keyword evidence="3 5" id="KW-0698">rRNA processing</keyword>
<sequence length="186" mass="19877">MTDSAASGAAIPDDLVQVGYVSGAFGIVGGLRVTPFSVDADALLSVKTWWLDKPTLRSVSVRSAKMHGGDVVATLVGMRDRNEAEALKGAAVSVSRSEFPKLEEGEYYWSDLIGLDVVNLEGEALGKVTDMMHNGAQSILRIAPVPDPAAAPDAKASERLVPFVDQFVKTVDLDAKRITLDWGLDY</sequence>
<dbReference type="InterPro" id="IPR011033">
    <property type="entry name" value="PRC_barrel-like_sf"/>
</dbReference>
<keyword evidence="4 5" id="KW-0143">Chaperone</keyword>
<organism evidence="8 9">
    <name type="scientific">Massilia consociata</name>
    <dbReference type="NCBI Taxonomy" id="760117"/>
    <lineage>
        <taxon>Bacteria</taxon>
        <taxon>Pseudomonadati</taxon>
        <taxon>Pseudomonadota</taxon>
        <taxon>Betaproteobacteria</taxon>
        <taxon>Burkholderiales</taxon>
        <taxon>Oxalobacteraceae</taxon>
        <taxon>Telluria group</taxon>
        <taxon>Massilia</taxon>
    </lineage>
</organism>
<dbReference type="SUPFAM" id="SSF50346">
    <property type="entry name" value="PRC-barrel domain"/>
    <property type="match status" value="1"/>
</dbReference>
<dbReference type="SUPFAM" id="SSF50447">
    <property type="entry name" value="Translation proteins"/>
    <property type="match status" value="1"/>
</dbReference>
<protein>
    <recommendedName>
        <fullName evidence="5">Ribosome maturation factor RimM</fullName>
    </recommendedName>
</protein>
<dbReference type="EMBL" id="JBHLWP010000003">
    <property type="protein sequence ID" value="MFC0250720.1"/>
    <property type="molecule type" value="Genomic_DNA"/>
</dbReference>
<evidence type="ECO:0000256" key="2">
    <source>
        <dbReference type="ARBA" id="ARBA00022517"/>
    </source>
</evidence>
<dbReference type="Proteomes" id="UP001589773">
    <property type="component" value="Unassembled WGS sequence"/>
</dbReference>
<comment type="function">
    <text evidence="5">An accessory protein needed during the final step in the assembly of 30S ribosomal subunit, possibly for assembly of the head region. Essential for efficient processing of 16S rRNA. May be needed both before and after RbfA during the maturation of 16S rRNA. It has affinity for free ribosomal 30S subunits but not for 70S ribosomes.</text>
</comment>